<dbReference type="PANTHER" id="PTHR14097">
    <property type="entry name" value="OXIDOREDUCTASE HTATIP2"/>
    <property type="match status" value="1"/>
</dbReference>
<name>A0ABM7UGE3_9LEPT</name>
<evidence type="ECO:0000313" key="1">
    <source>
        <dbReference type="EMBL" id="BDA77569.1"/>
    </source>
</evidence>
<dbReference type="Gene3D" id="3.40.50.720">
    <property type="entry name" value="NAD(P)-binding Rossmann-like Domain"/>
    <property type="match status" value="1"/>
</dbReference>
<dbReference type="EMBL" id="AP025028">
    <property type="protein sequence ID" value="BDA77569.1"/>
    <property type="molecule type" value="Genomic_DNA"/>
</dbReference>
<dbReference type="RefSeq" id="WP_109020018.1">
    <property type="nucleotide sequence ID" value="NZ_AP025028.1"/>
</dbReference>
<dbReference type="SUPFAM" id="SSF51735">
    <property type="entry name" value="NAD(P)-binding Rossmann-fold domains"/>
    <property type="match status" value="1"/>
</dbReference>
<proteinExistence type="predicted"/>
<organism evidence="1 2">
    <name type="scientific">Leptospira kobayashii</name>
    <dbReference type="NCBI Taxonomy" id="1917830"/>
    <lineage>
        <taxon>Bacteria</taxon>
        <taxon>Pseudomonadati</taxon>
        <taxon>Spirochaetota</taxon>
        <taxon>Spirochaetia</taxon>
        <taxon>Leptospirales</taxon>
        <taxon>Leptospiraceae</taxon>
        <taxon>Leptospira</taxon>
    </lineage>
</organism>
<reference evidence="1 2" key="1">
    <citation type="submission" date="2021-08" db="EMBL/GenBank/DDBJ databases">
        <title>Complete genome sequence of Leptospira kobayashii strain E30.</title>
        <authorList>
            <person name="Nakao R."/>
            <person name="Nakamura S."/>
            <person name="Masuzawa T."/>
            <person name="Koizumi N."/>
        </authorList>
    </citation>
    <scope>NUCLEOTIDE SEQUENCE [LARGE SCALE GENOMIC DNA]</scope>
    <source>
        <strain evidence="1 2">E30</strain>
    </source>
</reference>
<protein>
    <submittedName>
        <fullName evidence="1">Nucleoside-diphosphate sugar epimerase</fullName>
    </submittedName>
</protein>
<dbReference type="InterPro" id="IPR036291">
    <property type="entry name" value="NAD(P)-bd_dom_sf"/>
</dbReference>
<sequence length="232" mass="25305">MSGYKILLLGGTGLVGSEVLKVLPLFKKIEKVFVWARIESPAHSDSPIEIQTVTWDSFSSGKVQIPEGIDAVVCCLGTTIAKAGSQEKFREVDYEYPLLAGRKAKEAGVPAFLIVTAMGANSGSFVFYNRVKGDIENALIDLKFPYLGIFRPSLLVGDRKETRIGEKLGEAIATIIPFSLVGMRKYKPIYAQFVAISLLKSLTAGLEKTKETTTPQLEIIESDQMLDLGKGL</sequence>
<gene>
    <name evidence="1" type="ORF">LPTSP3_g04990</name>
</gene>
<keyword evidence="2" id="KW-1185">Reference proteome</keyword>
<dbReference type="Proteomes" id="UP000245263">
    <property type="component" value="Chromosome 1"/>
</dbReference>
<evidence type="ECO:0000313" key="2">
    <source>
        <dbReference type="Proteomes" id="UP000245263"/>
    </source>
</evidence>
<dbReference type="PANTHER" id="PTHR14097:SF7">
    <property type="entry name" value="OXIDOREDUCTASE HTATIP2"/>
    <property type="match status" value="1"/>
</dbReference>
<accession>A0ABM7UGE3</accession>